<evidence type="ECO:0000313" key="8">
    <source>
        <dbReference type="Proteomes" id="UP000257127"/>
    </source>
</evidence>
<dbReference type="Gene3D" id="2.160.10.10">
    <property type="entry name" value="Hexapeptide repeat proteins"/>
    <property type="match status" value="1"/>
</dbReference>
<name>A0A3E1EWC6_9FLAO</name>
<dbReference type="Gene3D" id="1.20.1180.10">
    <property type="entry name" value="Udp N-acetylglucosamine O-acyltransferase, C-terminal domain"/>
    <property type="match status" value="1"/>
</dbReference>
<dbReference type="PIRSF" id="PIRSF000456">
    <property type="entry name" value="UDP-GlcNAc_acltr"/>
    <property type="match status" value="1"/>
</dbReference>
<gene>
    <name evidence="7" type="ORF">DXU93_11895</name>
</gene>
<accession>A0A3E1EWC6</accession>
<evidence type="ECO:0000256" key="2">
    <source>
        <dbReference type="ARBA" id="ARBA00022556"/>
    </source>
</evidence>
<protein>
    <submittedName>
        <fullName evidence="7">Acyl-ACP--UDP-N-acetylglucosamine O-acyltransferase</fullName>
        <ecNumber evidence="7">2.3.1.129</ecNumber>
    </submittedName>
</protein>
<organism evidence="7 8">
    <name type="scientific">Brumimicrobium aurantiacum</name>
    <dbReference type="NCBI Taxonomy" id="1737063"/>
    <lineage>
        <taxon>Bacteria</taxon>
        <taxon>Pseudomonadati</taxon>
        <taxon>Bacteroidota</taxon>
        <taxon>Flavobacteriia</taxon>
        <taxon>Flavobacteriales</taxon>
        <taxon>Crocinitomicaceae</taxon>
        <taxon>Brumimicrobium</taxon>
    </lineage>
</organism>
<dbReference type="AlphaFoldDB" id="A0A3E1EWC6"/>
<evidence type="ECO:0000256" key="5">
    <source>
        <dbReference type="ARBA" id="ARBA00023315"/>
    </source>
</evidence>
<dbReference type="GO" id="GO:0016020">
    <property type="term" value="C:membrane"/>
    <property type="evidence" value="ECO:0007669"/>
    <property type="project" value="GOC"/>
</dbReference>
<dbReference type="PANTHER" id="PTHR43480">
    <property type="entry name" value="ACYL-[ACYL-CARRIER-PROTEIN]--UDP-N-ACETYLGLUCOSAMINE O-ACYLTRANSFERASE"/>
    <property type="match status" value="1"/>
</dbReference>
<dbReference type="PANTHER" id="PTHR43480:SF1">
    <property type="entry name" value="ACYL-[ACYL-CARRIER-PROTEIN]--UDP-N-ACETYLGLUCOSAMINE O-ACYLTRANSFERASE, MITOCHONDRIAL-RELATED"/>
    <property type="match status" value="1"/>
</dbReference>
<evidence type="ECO:0000256" key="1">
    <source>
        <dbReference type="ARBA" id="ARBA00022516"/>
    </source>
</evidence>
<dbReference type="OrthoDB" id="9807278at2"/>
<keyword evidence="8" id="KW-1185">Reference proteome</keyword>
<dbReference type="EMBL" id="QURB01000007">
    <property type="protein sequence ID" value="RFC53822.1"/>
    <property type="molecule type" value="Genomic_DNA"/>
</dbReference>
<evidence type="ECO:0000313" key="7">
    <source>
        <dbReference type="EMBL" id="RFC53822.1"/>
    </source>
</evidence>
<dbReference type="CDD" id="cd03351">
    <property type="entry name" value="LbH_UDP-GlcNAc_AT"/>
    <property type="match status" value="1"/>
</dbReference>
<keyword evidence="3 7" id="KW-0808">Transferase</keyword>
<keyword evidence="2" id="KW-0441">Lipid A biosynthesis</keyword>
<comment type="caution">
    <text evidence="7">The sequence shown here is derived from an EMBL/GenBank/DDBJ whole genome shotgun (WGS) entry which is preliminary data.</text>
</comment>
<dbReference type="EC" id="2.3.1.129" evidence="7"/>
<dbReference type="Pfam" id="PF00132">
    <property type="entry name" value="Hexapep"/>
    <property type="match status" value="2"/>
</dbReference>
<dbReference type="InterPro" id="IPR029098">
    <property type="entry name" value="Acetyltransf_C"/>
</dbReference>
<reference evidence="7 8" key="1">
    <citation type="submission" date="2018-08" db="EMBL/GenBank/DDBJ databases">
        <title>The draft genome squence of Brumimicrobium sp. N62.</title>
        <authorList>
            <person name="Du Z.-J."/>
            <person name="Luo H.-R."/>
        </authorList>
    </citation>
    <scope>NUCLEOTIDE SEQUENCE [LARGE SCALE GENOMIC DNA]</scope>
    <source>
        <strain evidence="7 8">N62</strain>
    </source>
</reference>
<dbReference type="NCBIfam" id="TIGR01852">
    <property type="entry name" value="lipid_A_lpxA"/>
    <property type="match status" value="1"/>
</dbReference>
<dbReference type="GO" id="GO:0008780">
    <property type="term" value="F:acyl-[acyl-carrier-protein]-UDP-N-acetylglucosamine O-acyltransferase activity"/>
    <property type="evidence" value="ECO:0007669"/>
    <property type="project" value="UniProtKB-EC"/>
</dbReference>
<feature type="domain" description="UDP N-acetylglucosamine O-acyltransferase C-terminal" evidence="6">
    <location>
        <begin position="173"/>
        <end position="254"/>
    </location>
</feature>
<proteinExistence type="predicted"/>
<dbReference type="InterPro" id="IPR010137">
    <property type="entry name" value="Lipid_A_LpxA"/>
</dbReference>
<evidence type="ECO:0000259" key="6">
    <source>
        <dbReference type="Pfam" id="PF13720"/>
    </source>
</evidence>
<evidence type="ECO:0000256" key="4">
    <source>
        <dbReference type="ARBA" id="ARBA00023098"/>
    </source>
</evidence>
<keyword evidence="5 7" id="KW-0012">Acyltransferase</keyword>
<dbReference type="Pfam" id="PF13720">
    <property type="entry name" value="Acetyltransf_11"/>
    <property type="match status" value="1"/>
</dbReference>
<keyword evidence="4" id="KW-0443">Lipid metabolism</keyword>
<dbReference type="GO" id="GO:0009245">
    <property type="term" value="P:lipid A biosynthetic process"/>
    <property type="evidence" value="ECO:0007669"/>
    <property type="project" value="UniProtKB-KW"/>
</dbReference>
<sequence length="258" mass="27749">MISNLASVSSDAKIGDGVTIEAFTSIYEDVTIGDGCHIGPNVTIFPGTRIGENCKIYPGAVIGAVPQDLKFGGEYTTVEIGNNTTIRECVTIHRGTSDKLKTSVGDNCLLMGYVHVAHDCTLGNNVILANYVGLSGHVTIDDYAIIEGKAAAQQFVHIGAHSFIGGASLIRKDIPPFVRAAREPLSYAGVNSVGLRRRNFTDNDVKTIEDIYRILFVQNNNISNGLQSLESEMPDSELKSTVVDFVKNSDKGIIRGLM</sequence>
<dbReference type="InterPro" id="IPR037157">
    <property type="entry name" value="Acetyltransf_C_sf"/>
</dbReference>
<dbReference type="SUPFAM" id="SSF51161">
    <property type="entry name" value="Trimeric LpxA-like enzymes"/>
    <property type="match status" value="1"/>
</dbReference>
<dbReference type="NCBIfam" id="NF003657">
    <property type="entry name" value="PRK05289.1"/>
    <property type="match status" value="1"/>
</dbReference>
<keyword evidence="1" id="KW-0444">Lipid biosynthesis</keyword>
<dbReference type="RefSeq" id="WP_116881518.1">
    <property type="nucleotide sequence ID" value="NZ_QURB01000007.1"/>
</dbReference>
<dbReference type="InterPro" id="IPR001451">
    <property type="entry name" value="Hexapep"/>
</dbReference>
<dbReference type="InterPro" id="IPR011004">
    <property type="entry name" value="Trimer_LpxA-like_sf"/>
</dbReference>
<evidence type="ECO:0000256" key="3">
    <source>
        <dbReference type="ARBA" id="ARBA00022679"/>
    </source>
</evidence>
<dbReference type="Proteomes" id="UP000257127">
    <property type="component" value="Unassembled WGS sequence"/>
</dbReference>